<evidence type="ECO:0000313" key="3">
    <source>
        <dbReference type="Proteomes" id="UP001609821"/>
    </source>
</evidence>
<comment type="caution">
    <text evidence="2">The sequence shown here is derived from an EMBL/GenBank/DDBJ whole genome shotgun (WGS) entry which is preliminary data.</text>
</comment>
<proteinExistence type="predicted"/>
<reference evidence="2 3" key="1">
    <citation type="submission" date="2024-10" db="EMBL/GenBank/DDBJ databases">
        <title>Aeromonas and Pseudomonas from the Cagarras Archipelago, Rio de Janeiro, Brazil.</title>
        <authorList>
            <person name="Canellas A.L.B."/>
            <person name="Laport M.S."/>
        </authorList>
    </citation>
    <scope>NUCLEOTIDE SEQUENCE [LARGE SCALE GENOMIC DNA]</scope>
    <source>
        <strain evidence="2 3">CPF-4</strain>
    </source>
</reference>
<keyword evidence="3" id="KW-1185">Reference proteome</keyword>
<evidence type="ECO:0000256" key="1">
    <source>
        <dbReference type="SAM" id="Coils"/>
    </source>
</evidence>
<keyword evidence="1" id="KW-0175">Coiled coil</keyword>
<sequence>MSILRKHNKQELNALKEAAVASYKNRPHGYDAYADTDPKTGRPIGKVLVGAYISELVLTPAQIIPVYLAKTEEGYTLHELGTLPFAGTSHHIYFYKPQAEQDADIKVIHAAVEAEYRREIDESNRLIVDRQVELELAAAQRRAAEVQASELKTQRAEMEVRIRAELSR</sequence>
<dbReference type="RefSeq" id="WP_048402538.1">
    <property type="nucleotide sequence ID" value="NZ_JBINXA010000075.1"/>
</dbReference>
<dbReference type="EMBL" id="JBINXB010000083">
    <property type="protein sequence ID" value="MFH6569315.1"/>
    <property type="molecule type" value="Genomic_DNA"/>
</dbReference>
<accession>A0ABW7M795</accession>
<organism evidence="2 3">
    <name type="scientific">Pseudomonas kulmbachensis</name>
    <dbReference type="NCBI Taxonomy" id="3043408"/>
    <lineage>
        <taxon>Bacteria</taxon>
        <taxon>Pseudomonadati</taxon>
        <taxon>Pseudomonadota</taxon>
        <taxon>Gammaproteobacteria</taxon>
        <taxon>Pseudomonadales</taxon>
        <taxon>Pseudomonadaceae</taxon>
        <taxon>Pseudomonas</taxon>
    </lineage>
</organism>
<gene>
    <name evidence="2" type="ORF">ACHMWK_25460</name>
</gene>
<dbReference type="Proteomes" id="UP001609821">
    <property type="component" value="Unassembled WGS sequence"/>
</dbReference>
<evidence type="ECO:0000313" key="2">
    <source>
        <dbReference type="EMBL" id="MFH6569315.1"/>
    </source>
</evidence>
<feature type="coiled-coil region" evidence="1">
    <location>
        <begin position="134"/>
        <end position="161"/>
    </location>
</feature>
<protein>
    <submittedName>
        <fullName evidence="2">Uncharacterized protein</fullName>
    </submittedName>
</protein>
<name>A0ABW7M795_9PSED</name>